<evidence type="ECO:0000313" key="8">
    <source>
        <dbReference type="Proteomes" id="UP000321424"/>
    </source>
</evidence>
<comment type="cofactor">
    <cofactor evidence="5 6">
        <name>Fe(2+)</name>
        <dbReference type="ChEBI" id="CHEBI:29033"/>
    </cofactor>
    <text evidence="5 6">Binds 1 Fe(2+) ion per subunit.</text>
</comment>
<feature type="binding site" evidence="5">
    <location>
        <position position="205"/>
    </location>
    <ligand>
        <name>Fe cation</name>
        <dbReference type="ChEBI" id="CHEBI:24875"/>
        <note>catalytic</note>
    </ligand>
</feature>
<evidence type="ECO:0000256" key="1">
    <source>
        <dbReference type="ARBA" id="ARBA00006787"/>
    </source>
</evidence>
<dbReference type="PANTHER" id="PTHR10543:SF89">
    <property type="entry name" value="CAROTENOID 9,10(9',10')-CLEAVAGE DIOXYGENASE 1"/>
    <property type="match status" value="1"/>
</dbReference>
<dbReference type="EC" id="1.13.11.-" evidence="6"/>
<dbReference type="InterPro" id="IPR004294">
    <property type="entry name" value="Carotenoid_Oase"/>
</dbReference>
<dbReference type="PANTHER" id="PTHR10543">
    <property type="entry name" value="BETA-CAROTENE DIOXYGENASE"/>
    <property type="match status" value="1"/>
</dbReference>
<evidence type="ECO:0000256" key="4">
    <source>
        <dbReference type="ARBA" id="ARBA00023004"/>
    </source>
</evidence>
<organism evidence="7 8">
    <name type="scientific">Nocardia ninae NBRC 108245</name>
    <dbReference type="NCBI Taxonomy" id="1210091"/>
    <lineage>
        <taxon>Bacteria</taxon>
        <taxon>Bacillati</taxon>
        <taxon>Actinomycetota</taxon>
        <taxon>Actinomycetes</taxon>
        <taxon>Mycobacteriales</taxon>
        <taxon>Nocardiaceae</taxon>
        <taxon>Nocardia</taxon>
    </lineage>
</organism>
<dbReference type="GO" id="GO:0046872">
    <property type="term" value="F:metal ion binding"/>
    <property type="evidence" value="ECO:0007669"/>
    <property type="project" value="UniProtKB-KW"/>
</dbReference>
<dbReference type="GO" id="GO:0016121">
    <property type="term" value="P:carotene catabolic process"/>
    <property type="evidence" value="ECO:0007669"/>
    <property type="project" value="TreeGrafter"/>
</dbReference>
<sequence>MTQTDGPLHLAGNNAPVTDEVTAVPAEVIGAIPRDLDGVFLRNGPNPRTRTSPHYFAGDGMVHAVSLEQGRAVWYRNRYVRTPLWANPGKPRYELAFDSNSGTMDFRVTTANTHVVSHAGRLLALEEGGFPYEITPELETVGPFTFCDALATPMTAHPKICPTTGELLFFGTRQRPPFLTYYRASAAGKLLQAQQIPVPRATLMHDFAITASSVIFLDLPVVFDLAAAAAGLPWRWDDTHGARFGVMPRQGGSVRWFDVEPCFMWHTMNAFDAGNTITVIGCRVRTLWRDGPGDVGGGLPRLHRWILHLETGTVTEEALDDADIEYPRVADADVGLPHRFGYVTSFSLAARPSHSQIYKYDLTLGNAGQTLRLPTGNTCGEAVFVPRTDSTGDDDGYLLTFVHDRTSDTSSLTIIDATDLSNGPLAEVRLPVRVPNGFHGTWLPRSHAGRSE</sequence>
<reference evidence="7 8" key="1">
    <citation type="submission" date="2019-07" db="EMBL/GenBank/DDBJ databases">
        <title>Whole genome shotgun sequence of Nocardia ninae NBRC 108245.</title>
        <authorList>
            <person name="Hosoyama A."/>
            <person name="Uohara A."/>
            <person name="Ohji S."/>
            <person name="Ichikawa N."/>
        </authorList>
    </citation>
    <scope>NUCLEOTIDE SEQUENCE [LARGE SCALE GENOMIC DNA]</scope>
    <source>
        <strain evidence="7 8">NBRC 108245</strain>
    </source>
</reference>
<evidence type="ECO:0000313" key="7">
    <source>
        <dbReference type="EMBL" id="GEM40932.1"/>
    </source>
</evidence>
<keyword evidence="2 5" id="KW-0479">Metal-binding</keyword>
<comment type="similarity">
    <text evidence="1 6">Belongs to the carotenoid oxygenase family.</text>
</comment>
<feature type="binding site" evidence="5">
    <location>
        <position position="439"/>
    </location>
    <ligand>
        <name>Fe cation</name>
        <dbReference type="ChEBI" id="CHEBI:24875"/>
        <note>catalytic</note>
    </ligand>
</feature>
<comment type="caution">
    <text evidence="7">The sequence shown here is derived from an EMBL/GenBank/DDBJ whole genome shotgun (WGS) entry which is preliminary data.</text>
</comment>
<dbReference type="OrthoDB" id="6636843at2"/>
<evidence type="ECO:0000256" key="6">
    <source>
        <dbReference type="RuleBase" id="RU364048"/>
    </source>
</evidence>
<evidence type="ECO:0000256" key="3">
    <source>
        <dbReference type="ARBA" id="ARBA00023002"/>
    </source>
</evidence>
<name>A0A511MJW5_9NOCA</name>
<accession>A0A511MJW5</accession>
<dbReference type="Proteomes" id="UP000321424">
    <property type="component" value="Unassembled WGS sequence"/>
</dbReference>
<keyword evidence="6 7" id="KW-0223">Dioxygenase</keyword>
<gene>
    <name evidence="7" type="ORF">NN4_54510</name>
</gene>
<dbReference type="Pfam" id="PF03055">
    <property type="entry name" value="RPE65"/>
    <property type="match status" value="1"/>
</dbReference>
<dbReference type="AlphaFoldDB" id="A0A511MJW5"/>
<keyword evidence="4 5" id="KW-0408">Iron</keyword>
<dbReference type="GO" id="GO:0010436">
    <property type="term" value="F:carotenoid dioxygenase activity"/>
    <property type="evidence" value="ECO:0007669"/>
    <property type="project" value="TreeGrafter"/>
</dbReference>
<keyword evidence="3 6" id="KW-0560">Oxidoreductase</keyword>
<proteinExistence type="inferred from homology"/>
<evidence type="ECO:0000256" key="5">
    <source>
        <dbReference type="PIRSR" id="PIRSR604294-1"/>
    </source>
</evidence>
<dbReference type="EMBL" id="BJXA01000043">
    <property type="protein sequence ID" value="GEM40932.1"/>
    <property type="molecule type" value="Genomic_DNA"/>
</dbReference>
<feature type="binding site" evidence="5">
    <location>
        <position position="266"/>
    </location>
    <ligand>
        <name>Fe cation</name>
        <dbReference type="ChEBI" id="CHEBI:24875"/>
        <note>catalytic</note>
    </ligand>
</feature>
<evidence type="ECO:0000256" key="2">
    <source>
        <dbReference type="ARBA" id="ARBA00022723"/>
    </source>
</evidence>
<dbReference type="RefSeq" id="WP_147137089.1">
    <property type="nucleotide sequence ID" value="NZ_BJXA01000043.1"/>
</dbReference>
<keyword evidence="8" id="KW-1185">Reference proteome</keyword>
<protein>
    <recommendedName>
        <fullName evidence="6">Dioxygenase</fullName>
        <ecNumber evidence="6">1.13.11.-</ecNumber>
    </recommendedName>
</protein>
<feature type="binding site" evidence="5">
    <location>
        <position position="157"/>
    </location>
    <ligand>
        <name>Fe cation</name>
        <dbReference type="ChEBI" id="CHEBI:24875"/>
        <note>catalytic</note>
    </ligand>
</feature>